<evidence type="ECO:0000313" key="2">
    <source>
        <dbReference type="Proteomes" id="UP000466864"/>
    </source>
</evidence>
<protein>
    <submittedName>
        <fullName evidence="1">DUF1292 domain-containing protein</fullName>
    </submittedName>
</protein>
<dbReference type="InterPro" id="IPR009711">
    <property type="entry name" value="UPF0473"/>
</dbReference>
<dbReference type="AlphaFoldDB" id="A0A7X2P7Q6"/>
<name>A0A7X2P7Q6_9FIRM</name>
<organism evidence="1 2">
    <name type="scientific">Bilifractor porci</name>
    <dbReference type="NCBI Taxonomy" id="2606636"/>
    <lineage>
        <taxon>Bacteria</taxon>
        <taxon>Bacillati</taxon>
        <taxon>Bacillota</taxon>
        <taxon>Clostridia</taxon>
        <taxon>Lachnospirales</taxon>
        <taxon>Lachnospiraceae</taxon>
        <taxon>Bilifractor</taxon>
    </lineage>
</organism>
<dbReference type="Pfam" id="PF06949">
    <property type="entry name" value="DUF1292"/>
    <property type="match status" value="1"/>
</dbReference>
<comment type="caution">
    <text evidence="1">The sequence shown here is derived from an EMBL/GenBank/DDBJ whole genome shotgun (WGS) entry which is preliminary data.</text>
</comment>
<gene>
    <name evidence="1" type="ORF">FYJ60_05665</name>
</gene>
<dbReference type="EMBL" id="VUMV01000003">
    <property type="protein sequence ID" value="MST81799.1"/>
    <property type="molecule type" value="Genomic_DNA"/>
</dbReference>
<accession>A0A7X2P7Q6</accession>
<dbReference type="RefSeq" id="WP_154457708.1">
    <property type="nucleotide sequence ID" value="NZ_VUMV01000003.1"/>
</dbReference>
<sequence length="95" mass="10606">MKREKVSFTTENGRTEEFFVEEETRIGGVNYLLVTDSDGEEANACILKDLSEDGDEEANFVPVEDDTEFHAVAGVFQQMLEDTVLVQDTKEPGKA</sequence>
<dbReference type="Proteomes" id="UP000466864">
    <property type="component" value="Unassembled WGS sequence"/>
</dbReference>
<reference evidence="1 2" key="1">
    <citation type="submission" date="2019-08" db="EMBL/GenBank/DDBJ databases">
        <title>In-depth cultivation of the pig gut microbiome towards novel bacterial diversity and tailored functional studies.</title>
        <authorList>
            <person name="Wylensek D."/>
            <person name="Hitch T.C.A."/>
            <person name="Clavel T."/>
        </authorList>
    </citation>
    <scope>NUCLEOTIDE SEQUENCE [LARGE SCALE GENOMIC DNA]</scope>
    <source>
        <strain evidence="1 2">Oil+RF-744-WCA-WT-13</strain>
    </source>
</reference>
<proteinExistence type="predicted"/>
<keyword evidence="2" id="KW-1185">Reference proteome</keyword>
<evidence type="ECO:0000313" key="1">
    <source>
        <dbReference type="EMBL" id="MST81799.1"/>
    </source>
</evidence>